<feature type="signal peptide" evidence="6">
    <location>
        <begin position="1"/>
        <end position="23"/>
    </location>
</feature>
<name>A0A285JAZ8_9GAMM</name>
<evidence type="ECO:0000313" key="7">
    <source>
        <dbReference type="EMBL" id="SNY57444.1"/>
    </source>
</evidence>
<keyword evidence="3 6" id="KW-0732">Signal</keyword>
<organism evidence="7 8">
    <name type="scientific">Arsukibacterium tuosuense</name>
    <dbReference type="NCBI Taxonomy" id="1323745"/>
    <lineage>
        <taxon>Bacteria</taxon>
        <taxon>Pseudomonadati</taxon>
        <taxon>Pseudomonadota</taxon>
        <taxon>Gammaproteobacteria</taxon>
        <taxon>Chromatiales</taxon>
        <taxon>Chromatiaceae</taxon>
        <taxon>Arsukibacterium</taxon>
    </lineage>
</organism>
<sequence length="157" mass="18427">MMKAITLMLTAASLLLVTHSATAGHHNKPEQADKSYKMQRGSFSYQKMLADVELTTAQQQQLQQLMAEHRSDKPKRERDNSERGAMRQLLQADYFDEVAVTELLQQQQQKRLAQRVAQLKLRHQVNQLLTPDQRQQLADKHQQRKRQWQQRKPEQSQ</sequence>
<gene>
    <name evidence="7" type="ORF">SAMN06297280_3251</name>
</gene>
<feature type="chain" id="PRO_5012515630" evidence="6">
    <location>
        <begin position="24"/>
        <end position="157"/>
    </location>
</feature>
<dbReference type="OrthoDB" id="5772289at2"/>
<dbReference type="AlphaFoldDB" id="A0A285JAZ8"/>
<evidence type="ECO:0000256" key="4">
    <source>
        <dbReference type="ARBA" id="ARBA00022764"/>
    </source>
</evidence>
<dbReference type="InterPro" id="IPR012899">
    <property type="entry name" value="LTXXQ"/>
</dbReference>
<dbReference type="RefSeq" id="WP_097112444.1">
    <property type="nucleotide sequence ID" value="NZ_OBEB01000007.1"/>
</dbReference>
<feature type="region of interest" description="Disordered" evidence="5">
    <location>
        <begin position="127"/>
        <end position="157"/>
    </location>
</feature>
<evidence type="ECO:0000256" key="5">
    <source>
        <dbReference type="SAM" id="MobiDB-lite"/>
    </source>
</evidence>
<dbReference type="Proteomes" id="UP000219353">
    <property type="component" value="Unassembled WGS sequence"/>
</dbReference>
<dbReference type="PANTHER" id="PTHR38102">
    <property type="entry name" value="PERIPLASMIC CHAPERONE SPY"/>
    <property type="match status" value="1"/>
</dbReference>
<protein>
    <submittedName>
        <fullName evidence="7">Protein CpxP</fullName>
    </submittedName>
</protein>
<dbReference type="EMBL" id="OBEB01000007">
    <property type="protein sequence ID" value="SNY57444.1"/>
    <property type="molecule type" value="Genomic_DNA"/>
</dbReference>
<evidence type="ECO:0000256" key="2">
    <source>
        <dbReference type="ARBA" id="ARBA00008441"/>
    </source>
</evidence>
<evidence type="ECO:0000256" key="1">
    <source>
        <dbReference type="ARBA" id="ARBA00004418"/>
    </source>
</evidence>
<dbReference type="InterPro" id="IPR052211">
    <property type="entry name" value="Cpx_auxiliary_protein"/>
</dbReference>
<feature type="compositionally biased region" description="Polar residues" evidence="5">
    <location>
        <begin position="127"/>
        <end position="136"/>
    </location>
</feature>
<dbReference type="PIRSF" id="PIRSF034445">
    <property type="entry name" value="CpxP_Spy"/>
    <property type="match status" value="1"/>
</dbReference>
<accession>A0A285JAZ8</accession>
<evidence type="ECO:0000256" key="3">
    <source>
        <dbReference type="ARBA" id="ARBA00022729"/>
    </source>
</evidence>
<evidence type="ECO:0000256" key="6">
    <source>
        <dbReference type="SAM" id="SignalP"/>
    </source>
</evidence>
<feature type="compositionally biased region" description="Basic and acidic residues" evidence="5">
    <location>
        <begin position="67"/>
        <end position="85"/>
    </location>
</feature>
<reference evidence="8" key="1">
    <citation type="submission" date="2017-09" db="EMBL/GenBank/DDBJ databases">
        <authorList>
            <person name="Varghese N."/>
            <person name="Submissions S."/>
        </authorList>
    </citation>
    <scope>NUCLEOTIDE SEQUENCE [LARGE SCALE GENOMIC DNA]</scope>
    <source>
        <strain evidence="8">CGMCC 1.12461</strain>
    </source>
</reference>
<feature type="region of interest" description="Disordered" evidence="5">
    <location>
        <begin position="60"/>
        <end position="88"/>
    </location>
</feature>
<dbReference type="PANTHER" id="PTHR38102:SF1">
    <property type="entry name" value="PERIPLASMIC CHAPERONE SPY"/>
    <property type="match status" value="1"/>
</dbReference>
<evidence type="ECO:0000313" key="8">
    <source>
        <dbReference type="Proteomes" id="UP000219353"/>
    </source>
</evidence>
<dbReference type="Gene3D" id="1.20.120.1490">
    <property type="match status" value="1"/>
</dbReference>
<comment type="similarity">
    <text evidence="2">Belongs to the CpxP/Spy family.</text>
</comment>
<dbReference type="Pfam" id="PF07813">
    <property type="entry name" value="LTXXQ"/>
    <property type="match status" value="1"/>
</dbReference>
<dbReference type="GO" id="GO:0030288">
    <property type="term" value="C:outer membrane-bounded periplasmic space"/>
    <property type="evidence" value="ECO:0007669"/>
    <property type="project" value="TreeGrafter"/>
</dbReference>
<comment type="subcellular location">
    <subcellularLocation>
        <location evidence="1">Periplasm</location>
    </subcellularLocation>
</comment>
<dbReference type="GO" id="GO:0051082">
    <property type="term" value="F:unfolded protein binding"/>
    <property type="evidence" value="ECO:0007669"/>
    <property type="project" value="TreeGrafter"/>
</dbReference>
<keyword evidence="4" id="KW-0574">Periplasm</keyword>
<keyword evidence="8" id="KW-1185">Reference proteome</keyword>
<proteinExistence type="inferred from homology"/>